<dbReference type="Gene3D" id="3.40.50.300">
    <property type="entry name" value="P-loop containing nucleotide triphosphate hydrolases"/>
    <property type="match status" value="1"/>
</dbReference>
<feature type="domain" description="DUF4143" evidence="2">
    <location>
        <begin position="186"/>
        <end position="341"/>
    </location>
</feature>
<dbReference type="InterPro" id="IPR027417">
    <property type="entry name" value="P-loop_NTPase"/>
</dbReference>
<dbReference type="EMBL" id="MGBG01000006">
    <property type="protein sequence ID" value="OGK66568.1"/>
    <property type="molecule type" value="Genomic_DNA"/>
</dbReference>
<reference evidence="3 4" key="1">
    <citation type="journal article" date="2016" name="Nat. Commun.">
        <title>Thousands of microbial genomes shed light on interconnected biogeochemical processes in an aquifer system.</title>
        <authorList>
            <person name="Anantharaman K."/>
            <person name="Brown C.T."/>
            <person name="Hug L.A."/>
            <person name="Sharon I."/>
            <person name="Castelle C.J."/>
            <person name="Probst A.J."/>
            <person name="Thomas B.C."/>
            <person name="Singh A."/>
            <person name="Wilkins M.J."/>
            <person name="Karaoz U."/>
            <person name="Brodie E.L."/>
            <person name="Williams K.H."/>
            <person name="Hubbard S.S."/>
            <person name="Banfield J.F."/>
        </authorList>
    </citation>
    <scope>NUCLEOTIDE SEQUENCE [LARGE SCALE GENOMIC DNA]</scope>
</reference>
<dbReference type="InterPro" id="IPR041682">
    <property type="entry name" value="AAA_14"/>
</dbReference>
<dbReference type="PANTHER" id="PTHR43566:SF1">
    <property type="entry name" value="AAA+ ATPASE DOMAIN-CONTAINING PROTEIN"/>
    <property type="match status" value="1"/>
</dbReference>
<evidence type="ECO:0000313" key="3">
    <source>
        <dbReference type="EMBL" id="OGK66568.1"/>
    </source>
</evidence>
<name>A0A1F7KFE8_9BACT</name>
<organism evidence="3 4">
    <name type="scientific">Candidatus Roizmanbacteria bacterium RIFOXYA1_FULL_41_12</name>
    <dbReference type="NCBI Taxonomy" id="1802082"/>
    <lineage>
        <taxon>Bacteria</taxon>
        <taxon>Candidatus Roizmaniibacteriota</taxon>
    </lineage>
</organism>
<dbReference type="InterPro" id="IPR025420">
    <property type="entry name" value="DUF4143"/>
</dbReference>
<evidence type="ECO:0000313" key="4">
    <source>
        <dbReference type="Proteomes" id="UP000178450"/>
    </source>
</evidence>
<feature type="domain" description="AAA" evidence="1">
    <location>
        <begin position="16"/>
        <end position="138"/>
    </location>
</feature>
<comment type="caution">
    <text evidence="3">The sequence shown here is derived from an EMBL/GenBank/DDBJ whole genome shotgun (WGS) entry which is preliminary data.</text>
</comment>
<evidence type="ECO:0008006" key="5">
    <source>
        <dbReference type="Google" id="ProtNLM"/>
    </source>
</evidence>
<proteinExistence type="predicted"/>
<dbReference type="Proteomes" id="UP000178450">
    <property type="component" value="Unassembled WGS sequence"/>
</dbReference>
<dbReference type="AlphaFoldDB" id="A0A1F7KFE8"/>
<dbReference type="Pfam" id="PF13173">
    <property type="entry name" value="AAA_14"/>
    <property type="match status" value="1"/>
</dbReference>
<evidence type="ECO:0000259" key="1">
    <source>
        <dbReference type="Pfam" id="PF13173"/>
    </source>
</evidence>
<dbReference type="PANTHER" id="PTHR43566">
    <property type="entry name" value="CONSERVED PROTEIN"/>
    <property type="match status" value="1"/>
</dbReference>
<evidence type="ECO:0000259" key="2">
    <source>
        <dbReference type="Pfam" id="PF13635"/>
    </source>
</evidence>
<gene>
    <name evidence="3" type="ORF">A2209_01045</name>
</gene>
<protein>
    <recommendedName>
        <fullName evidence="5">AAA+ ATPase domain-containing protein</fullName>
    </recommendedName>
</protein>
<accession>A0A1F7KFE8</accession>
<sequence>MIIKRSLVIKDLIQKGKVLMIYGPRQVGKTTLVKQFLKQTKLKSRYDTGDNFEIANNLSQCTYQSTNDHVGHYELIVIDEAQKINNIGNALKLMVDRYPNKYYIVTGSSSFDLANRTDESLTGRKKIYTLYPISQYELAKKLSRSELKSNLKNYLIYGSYPEIFSQQLSSEKEYIAKMIANSYLIKDILEFNRIKNSITIYKLLKLLAFQIGSEVSTSELASLLSVDVKTISYYLDLLQKSFVLVPLYGFSRNLRSEISKMNKFYFFDTGIRNALISNFNKIEDRNDVGQLWENFLMIERIKRNEYKHFSTNSYFWRTYEQQEIDLVEENSGQLFGYEFKWKSQSSQPPKLWVRNYKNSVFEEINSENYLKFVL</sequence>
<dbReference type="SUPFAM" id="SSF52540">
    <property type="entry name" value="P-loop containing nucleoside triphosphate hydrolases"/>
    <property type="match status" value="1"/>
</dbReference>
<dbReference type="Pfam" id="PF13635">
    <property type="entry name" value="DUF4143"/>
    <property type="match status" value="1"/>
</dbReference>